<dbReference type="PRINTS" id="PR00182">
    <property type="entry name" value="ECOLNEIPORIN"/>
</dbReference>
<dbReference type="RefSeq" id="WP_088710731.1">
    <property type="nucleotide sequence ID" value="NZ_LSTO01000023.1"/>
</dbReference>
<evidence type="ECO:0000256" key="10">
    <source>
        <dbReference type="ARBA" id="ARBA00023237"/>
    </source>
</evidence>
<evidence type="ECO:0000259" key="12">
    <source>
        <dbReference type="Pfam" id="PF13609"/>
    </source>
</evidence>
<keyword evidence="3" id="KW-0813">Transport</keyword>
<keyword evidence="9" id="KW-0472">Membrane</keyword>
<keyword evidence="10" id="KW-0998">Cell outer membrane</keyword>
<dbReference type="Proteomes" id="UP000197535">
    <property type="component" value="Unassembled WGS sequence"/>
</dbReference>
<feature type="signal peptide" evidence="11">
    <location>
        <begin position="1"/>
        <end position="23"/>
    </location>
</feature>
<evidence type="ECO:0000256" key="7">
    <source>
        <dbReference type="ARBA" id="ARBA00023065"/>
    </source>
</evidence>
<dbReference type="GO" id="GO:0015288">
    <property type="term" value="F:porin activity"/>
    <property type="evidence" value="ECO:0007669"/>
    <property type="project" value="UniProtKB-KW"/>
</dbReference>
<evidence type="ECO:0000256" key="4">
    <source>
        <dbReference type="ARBA" id="ARBA00022452"/>
    </source>
</evidence>
<dbReference type="InterPro" id="IPR033900">
    <property type="entry name" value="Gram_neg_porin_domain"/>
</dbReference>
<evidence type="ECO:0000256" key="3">
    <source>
        <dbReference type="ARBA" id="ARBA00022448"/>
    </source>
</evidence>
<dbReference type="GO" id="GO:0009279">
    <property type="term" value="C:cell outer membrane"/>
    <property type="evidence" value="ECO:0007669"/>
    <property type="project" value="UniProtKB-SubCell"/>
</dbReference>
<protein>
    <submittedName>
        <fullName evidence="13">Porin</fullName>
    </submittedName>
</protein>
<keyword evidence="8" id="KW-0626">Porin</keyword>
<evidence type="ECO:0000256" key="1">
    <source>
        <dbReference type="ARBA" id="ARBA00004571"/>
    </source>
</evidence>
<dbReference type="GO" id="GO:0034220">
    <property type="term" value="P:monoatomic ion transmembrane transport"/>
    <property type="evidence" value="ECO:0007669"/>
    <property type="project" value="InterPro"/>
</dbReference>
<evidence type="ECO:0000256" key="8">
    <source>
        <dbReference type="ARBA" id="ARBA00023114"/>
    </source>
</evidence>
<dbReference type="PRINTS" id="PR00184">
    <property type="entry name" value="NEISSPPORIN"/>
</dbReference>
<proteinExistence type="predicted"/>
<dbReference type="InterPro" id="IPR001702">
    <property type="entry name" value="Porin_Gram-ve"/>
</dbReference>
<feature type="domain" description="Porin" evidence="12">
    <location>
        <begin position="11"/>
        <end position="331"/>
    </location>
</feature>
<keyword evidence="4" id="KW-1134">Transmembrane beta strand</keyword>
<dbReference type="AlphaFoldDB" id="A0A254T5Y8"/>
<dbReference type="Gene3D" id="2.40.160.10">
    <property type="entry name" value="Porin"/>
    <property type="match status" value="1"/>
</dbReference>
<dbReference type="PANTHER" id="PTHR34501">
    <property type="entry name" value="PROTEIN YDDL-RELATED"/>
    <property type="match status" value="1"/>
</dbReference>
<comment type="subcellular location">
    <subcellularLocation>
        <location evidence="1">Cell outer membrane</location>
        <topology evidence="1">Multi-pass membrane protein</topology>
    </subcellularLocation>
</comment>
<dbReference type="SUPFAM" id="SSF56935">
    <property type="entry name" value="Porins"/>
    <property type="match status" value="1"/>
</dbReference>
<organism evidence="13 14">
    <name type="scientific">Noviherbaspirillum denitrificans</name>
    <dbReference type="NCBI Taxonomy" id="1968433"/>
    <lineage>
        <taxon>Bacteria</taxon>
        <taxon>Pseudomonadati</taxon>
        <taxon>Pseudomonadota</taxon>
        <taxon>Betaproteobacteria</taxon>
        <taxon>Burkholderiales</taxon>
        <taxon>Oxalobacteraceae</taxon>
        <taxon>Noviherbaspirillum</taxon>
    </lineage>
</organism>
<keyword evidence="14" id="KW-1185">Reference proteome</keyword>
<name>A0A254T5Y8_9BURK</name>
<evidence type="ECO:0000256" key="9">
    <source>
        <dbReference type="ARBA" id="ARBA00023136"/>
    </source>
</evidence>
<dbReference type="Pfam" id="PF13609">
    <property type="entry name" value="Porin_4"/>
    <property type="match status" value="1"/>
</dbReference>
<keyword evidence="7" id="KW-0406">Ion transport</keyword>
<dbReference type="InterPro" id="IPR002299">
    <property type="entry name" value="Porin_Neis"/>
</dbReference>
<comment type="caution">
    <text evidence="13">The sequence shown here is derived from an EMBL/GenBank/DDBJ whole genome shotgun (WGS) entry which is preliminary data.</text>
</comment>
<evidence type="ECO:0000256" key="6">
    <source>
        <dbReference type="ARBA" id="ARBA00022729"/>
    </source>
</evidence>
<evidence type="ECO:0000313" key="13">
    <source>
        <dbReference type="EMBL" id="OWW18109.1"/>
    </source>
</evidence>
<dbReference type="CDD" id="cd00342">
    <property type="entry name" value="gram_neg_porins"/>
    <property type="match status" value="1"/>
</dbReference>
<evidence type="ECO:0000256" key="11">
    <source>
        <dbReference type="SAM" id="SignalP"/>
    </source>
</evidence>
<sequence length="358" mass="37046">MRTKMMAATTMAALTAMAGTAFAQTNVSIYGVADVAFVAESGGAAGSVKKLTSGVGSGSRLGFKGSEDLGGGLSALFLLENGFNMDTGTLGQGGLLFGRQAYMGLSGGFGTATFGRQYTPQFMTVLTADPFGTGSAGNAPNILPLTGSGSRMDNTFKYVTPNFSGLTGELAYGFGEVAGDTSATRQLGAAVNYTGGPLTVRLGHHNRNNDTATVKNTESGKNTLLAATYDFGMAKAYFAYGVNKGPNSGPLRNAANPYGSAVAPRPSTDSRDVLLGVLVPFGTNRVMASYIRKDDKTAFNQDANQLAVGYFYGLSKRTDLYAVYARIDNKNGAGYTVGGAIEPGSGNKALNLGIRHTF</sequence>
<reference evidence="13 14" key="1">
    <citation type="submission" date="2016-02" db="EMBL/GenBank/DDBJ databases">
        <authorList>
            <person name="Wen L."/>
            <person name="He K."/>
            <person name="Yang H."/>
        </authorList>
    </citation>
    <scope>NUCLEOTIDE SEQUENCE [LARGE SCALE GENOMIC DNA]</scope>
    <source>
        <strain evidence="13 14">TSA40</strain>
    </source>
</reference>
<evidence type="ECO:0000256" key="2">
    <source>
        <dbReference type="ARBA" id="ARBA00011233"/>
    </source>
</evidence>
<comment type="subunit">
    <text evidence="2">Homotrimer.</text>
</comment>
<dbReference type="InterPro" id="IPR023614">
    <property type="entry name" value="Porin_dom_sf"/>
</dbReference>
<evidence type="ECO:0000313" key="14">
    <source>
        <dbReference type="Proteomes" id="UP000197535"/>
    </source>
</evidence>
<accession>A0A254T5Y8</accession>
<evidence type="ECO:0000256" key="5">
    <source>
        <dbReference type="ARBA" id="ARBA00022692"/>
    </source>
</evidence>
<dbReference type="OrthoDB" id="5289162at2"/>
<dbReference type="EMBL" id="LSTO01000023">
    <property type="protein sequence ID" value="OWW18109.1"/>
    <property type="molecule type" value="Genomic_DNA"/>
</dbReference>
<gene>
    <name evidence="13" type="ORF">AYR66_03005</name>
</gene>
<dbReference type="PANTHER" id="PTHR34501:SF9">
    <property type="entry name" value="MAJOR OUTER MEMBRANE PROTEIN P.IA"/>
    <property type="match status" value="1"/>
</dbReference>
<feature type="chain" id="PRO_5012558539" evidence="11">
    <location>
        <begin position="24"/>
        <end position="358"/>
    </location>
</feature>
<dbReference type="InterPro" id="IPR050298">
    <property type="entry name" value="Gram-neg_bact_OMP"/>
</dbReference>
<dbReference type="GO" id="GO:0046930">
    <property type="term" value="C:pore complex"/>
    <property type="evidence" value="ECO:0007669"/>
    <property type="project" value="UniProtKB-KW"/>
</dbReference>
<keyword evidence="6 11" id="KW-0732">Signal</keyword>
<keyword evidence="5" id="KW-0812">Transmembrane</keyword>